<reference evidence="6" key="1">
    <citation type="submission" date="2020-11" db="EMBL/GenBank/DDBJ databases">
        <authorList>
            <consortium name="DOE Joint Genome Institute"/>
            <person name="Ahrendt S."/>
            <person name="Riley R."/>
            <person name="Andreopoulos W."/>
            <person name="Labutti K."/>
            <person name="Pangilinan J."/>
            <person name="Ruiz-Duenas F.J."/>
            <person name="Barrasa J.M."/>
            <person name="Sanchez-Garcia M."/>
            <person name="Camarero S."/>
            <person name="Miyauchi S."/>
            <person name="Serrano A."/>
            <person name="Linde D."/>
            <person name="Babiker R."/>
            <person name="Drula E."/>
            <person name="Ayuso-Fernandez I."/>
            <person name="Pacheco R."/>
            <person name="Padilla G."/>
            <person name="Ferreira P."/>
            <person name="Barriuso J."/>
            <person name="Kellner H."/>
            <person name="Castanera R."/>
            <person name="Alfaro M."/>
            <person name="Ramirez L."/>
            <person name="Pisabarro A.G."/>
            <person name="Kuo A."/>
            <person name="Tritt A."/>
            <person name="Lipzen A."/>
            <person name="He G."/>
            <person name="Yan M."/>
            <person name="Ng V."/>
            <person name="Cullen D."/>
            <person name="Martin F."/>
            <person name="Rosso M.-N."/>
            <person name="Henrissat B."/>
            <person name="Hibbett D."/>
            <person name="Martinez A.T."/>
            <person name="Grigoriev I.V."/>
        </authorList>
    </citation>
    <scope>NUCLEOTIDE SEQUENCE</scope>
    <source>
        <strain evidence="6">CBS 247.69</strain>
    </source>
</reference>
<dbReference type="EMBL" id="MU150288">
    <property type="protein sequence ID" value="KAF9461151.1"/>
    <property type="molecule type" value="Genomic_DNA"/>
</dbReference>
<evidence type="ECO:0000256" key="2">
    <source>
        <dbReference type="ARBA" id="ARBA00022630"/>
    </source>
</evidence>
<dbReference type="GO" id="GO:0050660">
    <property type="term" value="F:flavin adenine dinucleotide binding"/>
    <property type="evidence" value="ECO:0007669"/>
    <property type="project" value="TreeGrafter"/>
</dbReference>
<dbReference type="PRINTS" id="PR00368">
    <property type="entry name" value="FADPNR"/>
</dbReference>
<protein>
    <submittedName>
        <fullName evidence="6">FAD/NAD(P)-binding domain-containing protein</fullName>
    </submittedName>
</protein>
<keyword evidence="3" id="KW-0274">FAD</keyword>
<dbReference type="PANTHER" id="PTHR43735">
    <property type="entry name" value="APOPTOSIS-INDUCING FACTOR 1"/>
    <property type="match status" value="1"/>
</dbReference>
<comment type="caution">
    <text evidence="6">The sequence shown here is derived from an EMBL/GenBank/DDBJ whole genome shotgun (WGS) entry which is preliminary data.</text>
</comment>
<accession>A0A9P6CCW8</accession>
<dbReference type="Proteomes" id="UP000807353">
    <property type="component" value="Unassembled WGS sequence"/>
</dbReference>
<dbReference type="Gene3D" id="3.50.50.100">
    <property type="match status" value="1"/>
</dbReference>
<evidence type="ECO:0000256" key="4">
    <source>
        <dbReference type="ARBA" id="ARBA00023002"/>
    </source>
</evidence>
<dbReference type="InterPro" id="IPR036188">
    <property type="entry name" value="FAD/NAD-bd_sf"/>
</dbReference>
<comment type="similarity">
    <text evidence="1">Belongs to the FAD-dependent oxidoreductase family.</text>
</comment>
<evidence type="ECO:0000313" key="7">
    <source>
        <dbReference type="Proteomes" id="UP000807353"/>
    </source>
</evidence>
<organism evidence="6 7">
    <name type="scientific">Collybia nuda</name>
    <dbReference type="NCBI Taxonomy" id="64659"/>
    <lineage>
        <taxon>Eukaryota</taxon>
        <taxon>Fungi</taxon>
        <taxon>Dikarya</taxon>
        <taxon>Basidiomycota</taxon>
        <taxon>Agaricomycotina</taxon>
        <taxon>Agaricomycetes</taxon>
        <taxon>Agaricomycetidae</taxon>
        <taxon>Agaricales</taxon>
        <taxon>Tricholomatineae</taxon>
        <taxon>Clitocybaceae</taxon>
        <taxon>Collybia</taxon>
    </lineage>
</organism>
<evidence type="ECO:0000313" key="6">
    <source>
        <dbReference type="EMBL" id="KAF9461151.1"/>
    </source>
</evidence>
<dbReference type="GO" id="GO:0005737">
    <property type="term" value="C:cytoplasm"/>
    <property type="evidence" value="ECO:0007669"/>
    <property type="project" value="TreeGrafter"/>
</dbReference>
<dbReference type="AlphaFoldDB" id="A0A9P6CCW8"/>
<keyword evidence="7" id="KW-1185">Reference proteome</keyword>
<dbReference type="GO" id="GO:0004174">
    <property type="term" value="F:electron-transferring-flavoprotein dehydrogenase activity"/>
    <property type="evidence" value="ECO:0007669"/>
    <property type="project" value="TreeGrafter"/>
</dbReference>
<dbReference type="OrthoDB" id="202203at2759"/>
<proteinExistence type="inferred from homology"/>
<gene>
    <name evidence="6" type="ORF">BDZ94DRAFT_1221900</name>
</gene>
<dbReference type="PRINTS" id="PR00411">
    <property type="entry name" value="PNDRDTASEI"/>
</dbReference>
<evidence type="ECO:0000256" key="3">
    <source>
        <dbReference type="ARBA" id="ARBA00022827"/>
    </source>
</evidence>
<sequence>MGKKNIVIVGGGGAGANAARALSRTLDSSKYQLILINPLPYRIWLIATLRLSVSTQDDLQKSIMIGYDKVFVDGKGKFVQGTVTTFESNKQGGGSVTLESGEKIDYHILALTQGATWTGPPGFPRTDDGVKEHVKSLQTKFSKAKDIVLVGGGAVGFELAGEIKDIWPTKKVTIVHGENHLLNPAYPDKMRKAADAAMRKRGIDLILGDFVDFSDTSEVEGITTRSGHALKSADLVVQTRGPRPNTEFVAASIGAVSLGDNGLIRIRPTLQLADYDDIFAAGDVIDWKEQKQAAKSSVHGLLLAANVQAFLNGGKMKDYKGATEMIVLTNGKDDGLVYFDVLWGIMLGGWFARLVKSRGLLVPMFHGEQGV</sequence>
<keyword evidence="2" id="KW-0285">Flavoprotein</keyword>
<name>A0A9P6CCW8_9AGAR</name>
<evidence type="ECO:0000256" key="1">
    <source>
        <dbReference type="ARBA" id="ARBA00006442"/>
    </source>
</evidence>
<dbReference type="Pfam" id="PF07992">
    <property type="entry name" value="Pyr_redox_2"/>
    <property type="match status" value="1"/>
</dbReference>
<dbReference type="InterPro" id="IPR023753">
    <property type="entry name" value="FAD/NAD-binding_dom"/>
</dbReference>
<keyword evidence="4" id="KW-0560">Oxidoreductase</keyword>
<dbReference type="PANTHER" id="PTHR43735:SF3">
    <property type="entry name" value="FERROPTOSIS SUPPRESSOR PROTEIN 1"/>
    <property type="match status" value="1"/>
</dbReference>
<feature type="domain" description="FAD/NAD(P)-binding" evidence="5">
    <location>
        <begin position="5"/>
        <end position="294"/>
    </location>
</feature>
<dbReference type="SUPFAM" id="SSF51905">
    <property type="entry name" value="FAD/NAD(P)-binding domain"/>
    <property type="match status" value="1"/>
</dbReference>
<evidence type="ECO:0000259" key="5">
    <source>
        <dbReference type="Pfam" id="PF07992"/>
    </source>
</evidence>